<proteinExistence type="inferred from homology"/>
<dbReference type="GO" id="GO:0010507">
    <property type="term" value="P:negative regulation of autophagy"/>
    <property type="evidence" value="ECO:0007669"/>
    <property type="project" value="TreeGrafter"/>
</dbReference>
<dbReference type="RefSeq" id="XP_002778594.1">
    <property type="nucleotide sequence ID" value="XM_002778548.1"/>
</dbReference>
<dbReference type="Pfam" id="PF04670">
    <property type="entry name" value="Gtr1_RagA"/>
    <property type="match status" value="1"/>
</dbReference>
<dbReference type="Gene3D" id="3.40.50.300">
    <property type="entry name" value="P-loop containing nucleotide triphosphate hydrolases"/>
    <property type="match status" value="1"/>
</dbReference>
<dbReference type="OMA" id="QQKDHIF"/>
<dbReference type="PANTHER" id="PTHR11259:SF1">
    <property type="entry name" value="RAS-RELATED GTP-BINDING PROTEIN"/>
    <property type="match status" value="1"/>
</dbReference>
<evidence type="ECO:0000256" key="1">
    <source>
        <dbReference type="ARBA" id="ARBA00007756"/>
    </source>
</evidence>
<evidence type="ECO:0000256" key="3">
    <source>
        <dbReference type="ARBA" id="ARBA00023134"/>
    </source>
</evidence>
<dbReference type="GO" id="GO:0003924">
    <property type="term" value="F:GTPase activity"/>
    <property type="evidence" value="ECO:0007669"/>
    <property type="project" value="TreeGrafter"/>
</dbReference>
<evidence type="ECO:0000256" key="2">
    <source>
        <dbReference type="ARBA" id="ARBA00022741"/>
    </source>
</evidence>
<dbReference type="GO" id="GO:1990131">
    <property type="term" value="C:Gtr1-Gtr2 GTPase complex"/>
    <property type="evidence" value="ECO:0007669"/>
    <property type="project" value="TreeGrafter"/>
</dbReference>
<dbReference type="GO" id="GO:0005634">
    <property type="term" value="C:nucleus"/>
    <property type="evidence" value="ECO:0007669"/>
    <property type="project" value="TreeGrafter"/>
</dbReference>
<dbReference type="PANTHER" id="PTHR11259">
    <property type="entry name" value="RAS-RELATED GTP BINDING RAG/GTR YEAST"/>
    <property type="match status" value="1"/>
</dbReference>
<dbReference type="InterPro" id="IPR027417">
    <property type="entry name" value="P-loop_NTPase"/>
</dbReference>
<keyword evidence="5" id="KW-1185">Reference proteome</keyword>
<dbReference type="GO" id="GO:0005525">
    <property type="term" value="F:GTP binding"/>
    <property type="evidence" value="ECO:0007669"/>
    <property type="project" value="UniProtKB-KW"/>
</dbReference>
<dbReference type="OrthoDB" id="10020193at2759"/>
<dbReference type="AlphaFoldDB" id="C5KYQ4"/>
<dbReference type="GeneID" id="9038151"/>
<protein>
    <submittedName>
        <fullName evidence="4">T24f1.1 protein, putative</fullName>
    </submittedName>
</protein>
<dbReference type="EMBL" id="GG677500">
    <property type="protein sequence ID" value="EER10389.1"/>
    <property type="molecule type" value="Genomic_DNA"/>
</dbReference>
<comment type="similarity">
    <text evidence="1">Belongs to the GTR/RAG GTP-binding protein family.</text>
</comment>
<keyword evidence="3" id="KW-0342">GTP-binding</keyword>
<keyword evidence="2" id="KW-0547">Nucleotide-binding</keyword>
<dbReference type="Gene3D" id="3.30.450.190">
    <property type="match status" value="1"/>
</dbReference>
<dbReference type="Proteomes" id="UP000007800">
    <property type="component" value="Unassembled WGS sequence"/>
</dbReference>
<reference evidence="4 5" key="1">
    <citation type="submission" date="2008-07" db="EMBL/GenBank/DDBJ databases">
        <authorList>
            <person name="El-Sayed N."/>
            <person name="Caler E."/>
            <person name="Inman J."/>
            <person name="Amedeo P."/>
            <person name="Hass B."/>
            <person name="Wortman J."/>
        </authorList>
    </citation>
    <scope>NUCLEOTIDE SEQUENCE [LARGE SCALE GENOMIC DNA]</scope>
    <source>
        <strain evidence="5">ATCC 50983 / TXsc</strain>
    </source>
</reference>
<accession>C5KYQ4</accession>
<dbReference type="InterPro" id="IPR006762">
    <property type="entry name" value="Gtr1_RagA"/>
</dbReference>
<evidence type="ECO:0000313" key="4">
    <source>
        <dbReference type="EMBL" id="EER10389.1"/>
    </source>
</evidence>
<name>C5KYQ4_PERM5</name>
<dbReference type="GO" id="GO:1904263">
    <property type="term" value="P:positive regulation of TORC1 signaling"/>
    <property type="evidence" value="ECO:0007669"/>
    <property type="project" value="TreeGrafter"/>
</dbReference>
<gene>
    <name evidence="4" type="ORF">Pmar_PMAR001743</name>
</gene>
<dbReference type="GO" id="GO:0009267">
    <property type="term" value="P:cellular response to starvation"/>
    <property type="evidence" value="ECO:0007669"/>
    <property type="project" value="TreeGrafter"/>
</dbReference>
<dbReference type="InParanoid" id="C5KYQ4"/>
<sequence length="256" mass="29479">MNNLSASSSGKEETAKVLLMGRAGAGKTSMRSIIFANYLARETTRLHPTNQVEHSHLRFLGNMTLSLWDCGGQDVFMENYFESQKDHIFRNVVRVMIYVVALAGNDQRDAEQQKEITYFKNSMESLRSLSKSAHVYVLLHKFDLVPENEREARFKYYSELLSPYFAGMTTQIFQTSIWDETLYRAWSEIAHSLIPNMDELQRELANFASAVEADEVVLFEKSTFLVIANHTTKQMADPHRFEKISNIVKQFKLSVK</sequence>
<organism evidence="5">
    <name type="scientific">Perkinsus marinus (strain ATCC 50983 / TXsc)</name>
    <dbReference type="NCBI Taxonomy" id="423536"/>
    <lineage>
        <taxon>Eukaryota</taxon>
        <taxon>Sar</taxon>
        <taxon>Alveolata</taxon>
        <taxon>Perkinsozoa</taxon>
        <taxon>Perkinsea</taxon>
        <taxon>Perkinsida</taxon>
        <taxon>Perkinsidae</taxon>
        <taxon>Perkinsus</taxon>
    </lineage>
</organism>
<evidence type="ECO:0000313" key="5">
    <source>
        <dbReference type="Proteomes" id="UP000007800"/>
    </source>
</evidence>
<dbReference type="GO" id="GO:0005764">
    <property type="term" value="C:lysosome"/>
    <property type="evidence" value="ECO:0007669"/>
    <property type="project" value="TreeGrafter"/>
</dbReference>
<dbReference type="SUPFAM" id="SSF52540">
    <property type="entry name" value="P-loop containing nucleoside triphosphate hydrolases"/>
    <property type="match status" value="1"/>
</dbReference>